<dbReference type="InterPro" id="IPR011460">
    <property type="entry name" value="Lcl_C"/>
</dbReference>
<dbReference type="Proteomes" id="UP000740413">
    <property type="component" value="Unassembled WGS sequence"/>
</dbReference>
<feature type="domain" description="Lcl C-terminal" evidence="2">
    <location>
        <begin position="95"/>
        <end position="226"/>
    </location>
</feature>
<comment type="caution">
    <text evidence="3">The sequence shown here is derived from an EMBL/GenBank/DDBJ whole genome shotgun (WGS) entry which is preliminary data.</text>
</comment>
<evidence type="ECO:0000313" key="4">
    <source>
        <dbReference type="Proteomes" id="UP000740413"/>
    </source>
</evidence>
<name>A0ABS5WET2_9FLAO</name>
<protein>
    <submittedName>
        <fullName evidence="3">DUF1566 domain-containing protein</fullName>
    </submittedName>
</protein>
<dbReference type="PANTHER" id="PTHR35812:SF1">
    <property type="entry name" value="LIPOPROTEIN"/>
    <property type="match status" value="1"/>
</dbReference>
<reference evidence="3 4" key="1">
    <citation type="submission" date="2020-06" db="EMBL/GenBank/DDBJ databases">
        <authorList>
            <person name="Isaeva M.P."/>
            <person name="Chernysheva N.Y."/>
        </authorList>
    </citation>
    <scope>NUCLEOTIDE SEQUENCE [LARGE SCALE GENOMIC DNA]</scope>
    <source>
        <strain evidence="3 4">KMM 6746</strain>
    </source>
</reference>
<feature type="region of interest" description="Disordered" evidence="1">
    <location>
        <begin position="389"/>
        <end position="417"/>
    </location>
</feature>
<proteinExistence type="predicted"/>
<sequence>MKRIVKPKKRTSIVFGFCCVLIVIVLVLSSAKNLSSSSIAQNTKRNLDYPIVGTNQTKFYDNSTEINTQTVGDDFYGQNANYPKNTPKYKDNGDGTVTDLVTSLMWQQSPDTNGDGKITARDKMTYKEAVAGAASFNLGGYTDWRLPTIKEQYSLIVFSGVDPSGYKGSTLDGLKPFIDTDYFKFAYGDTNDGERIIDSQYASSTMYVDGELLFGVNFADGRIKGYGLKMPFGPGDKTFFVTYVRGNKNYGINKFNDNGDGTISDKATGLMWMQNDNKKGTTWQEALNYAENYEFAGYSDWRLPNVKELQSIVDYSRSPNTSDSAAIDPIFNCSEIVNEAGQKDYPFYWSSTTHSNWSTDMNGRNASYVSFGRAMGYMDGKWMDVHGAGAQRSDPKIGNPKDWPEGHGPQGDAQRINNYVRLVRDIK</sequence>
<accession>A0ABS5WET2</accession>
<dbReference type="EMBL" id="JACATN010000003">
    <property type="protein sequence ID" value="MBT2161615.1"/>
    <property type="molecule type" value="Genomic_DNA"/>
</dbReference>
<keyword evidence="4" id="KW-1185">Reference proteome</keyword>
<dbReference type="RefSeq" id="WP_214611763.1">
    <property type="nucleotide sequence ID" value="NZ_JACATN010000003.1"/>
</dbReference>
<evidence type="ECO:0000259" key="2">
    <source>
        <dbReference type="Pfam" id="PF07603"/>
    </source>
</evidence>
<organism evidence="3 4">
    <name type="scientific">Zobellia barbeyronii</name>
    <dbReference type="NCBI Taxonomy" id="2748009"/>
    <lineage>
        <taxon>Bacteria</taxon>
        <taxon>Pseudomonadati</taxon>
        <taxon>Bacteroidota</taxon>
        <taxon>Flavobacteriia</taxon>
        <taxon>Flavobacteriales</taxon>
        <taxon>Flavobacteriaceae</taxon>
        <taxon>Zobellia</taxon>
    </lineage>
</organism>
<dbReference type="PANTHER" id="PTHR35812">
    <property type="entry name" value="LIPOPROTEIN"/>
    <property type="match status" value="1"/>
</dbReference>
<dbReference type="Pfam" id="PF07603">
    <property type="entry name" value="Lcl_C"/>
    <property type="match status" value="2"/>
</dbReference>
<evidence type="ECO:0000313" key="3">
    <source>
        <dbReference type="EMBL" id="MBT2161615.1"/>
    </source>
</evidence>
<evidence type="ECO:0000256" key="1">
    <source>
        <dbReference type="SAM" id="MobiDB-lite"/>
    </source>
</evidence>
<gene>
    <name evidence="3" type="ORF">HW347_10075</name>
</gene>
<feature type="domain" description="Lcl C-terminal" evidence="2">
    <location>
        <begin position="261"/>
        <end position="366"/>
    </location>
</feature>
<reference evidence="4" key="2">
    <citation type="submission" date="2023-07" db="EMBL/GenBank/DDBJ databases">
        <title>Zobellia barbeyronii sp. nov., a new marine flavobacterium, isolated from green and red algae.</title>
        <authorList>
            <person name="Nedashkovskaya O.I."/>
            <person name="Otstavnykh N."/>
            <person name="Zhukova N."/>
            <person name="Guzev K."/>
            <person name="Chausova V."/>
            <person name="Tekutyeva L."/>
            <person name="Mikhailov V."/>
            <person name="Isaeva M."/>
        </authorList>
    </citation>
    <scope>NUCLEOTIDE SEQUENCE [LARGE SCALE GENOMIC DNA]</scope>
    <source>
        <strain evidence="4">KMM 6746</strain>
    </source>
</reference>